<keyword evidence="6" id="KW-1185">Reference proteome</keyword>
<comment type="caution">
    <text evidence="5">The sequence shown here is derived from an EMBL/GenBank/DDBJ whole genome shotgun (WGS) entry which is preliminary data.</text>
</comment>
<dbReference type="Pfam" id="PF00352">
    <property type="entry name" value="TBP"/>
    <property type="match status" value="1"/>
</dbReference>
<dbReference type="Proteomes" id="UP000436088">
    <property type="component" value="Unassembled WGS sequence"/>
</dbReference>
<name>A0A6A2YR43_HIBSY</name>
<proteinExistence type="inferred from homology"/>
<evidence type="ECO:0000313" key="6">
    <source>
        <dbReference type="Proteomes" id="UP000436088"/>
    </source>
</evidence>
<dbReference type="GO" id="GO:0006352">
    <property type="term" value="P:DNA-templated transcription initiation"/>
    <property type="evidence" value="ECO:0007669"/>
    <property type="project" value="InterPro"/>
</dbReference>
<organism evidence="5 6">
    <name type="scientific">Hibiscus syriacus</name>
    <name type="common">Rose of Sharon</name>
    <dbReference type="NCBI Taxonomy" id="106335"/>
    <lineage>
        <taxon>Eukaryota</taxon>
        <taxon>Viridiplantae</taxon>
        <taxon>Streptophyta</taxon>
        <taxon>Embryophyta</taxon>
        <taxon>Tracheophyta</taxon>
        <taxon>Spermatophyta</taxon>
        <taxon>Magnoliopsida</taxon>
        <taxon>eudicotyledons</taxon>
        <taxon>Gunneridae</taxon>
        <taxon>Pentapetalae</taxon>
        <taxon>rosids</taxon>
        <taxon>malvids</taxon>
        <taxon>Malvales</taxon>
        <taxon>Malvaceae</taxon>
        <taxon>Malvoideae</taxon>
        <taxon>Hibiscus</taxon>
    </lineage>
</organism>
<protein>
    <submittedName>
        <fullName evidence="5">Uncharacterized protein</fullName>
    </submittedName>
</protein>
<dbReference type="InterPro" id="IPR012295">
    <property type="entry name" value="TBP_dom_sf"/>
</dbReference>
<dbReference type="Gene3D" id="3.30.310.10">
    <property type="entry name" value="TATA-Binding Protein"/>
    <property type="match status" value="1"/>
</dbReference>
<keyword evidence="4" id="KW-0472">Membrane</keyword>
<comment type="similarity">
    <text evidence="1">Belongs to the TBP family.</text>
</comment>
<keyword evidence="2" id="KW-0238">DNA-binding</keyword>
<dbReference type="EMBL" id="VEPZ02001303">
    <property type="protein sequence ID" value="KAE8681602.1"/>
    <property type="molecule type" value="Genomic_DNA"/>
</dbReference>
<sequence>MAEQGVLDGSQPVDLSKHPSGIVPTLQSALVLKVNNNLNWQQGRIEGRKMKSYSDIIFVLSVRQIIQKLGFPAKFKVLRQFLFSCANGAPQIACIDYRLTSLPLMVFCLLLFNLFCCDRHDFKIQNIVWYDCLVVCALFCVCIMPIQSLPFLCELLEFHMRALMGVKPKGWRSDLSNETTKIVLLIFVSVKIVITGAKVRDETYTTFENIYPVLTEFKKNQQW</sequence>
<gene>
    <name evidence="5" type="ORF">F3Y22_tig00111311pilonHSYRG00070</name>
</gene>
<evidence type="ECO:0000256" key="3">
    <source>
        <dbReference type="ARBA" id="ARBA00023163"/>
    </source>
</evidence>
<evidence type="ECO:0000256" key="2">
    <source>
        <dbReference type="ARBA" id="ARBA00023125"/>
    </source>
</evidence>
<dbReference type="GO" id="GO:0003677">
    <property type="term" value="F:DNA binding"/>
    <property type="evidence" value="ECO:0007669"/>
    <property type="project" value="UniProtKB-KW"/>
</dbReference>
<reference evidence="5" key="1">
    <citation type="submission" date="2019-09" db="EMBL/GenBank/DDBJ databases">
        <title>Draft genome information of white flower Hibiscus syriacus.</title>
        <authorList>
            <person name="Kim Y.-M."/>
        </authorList>
    </citation>
    <scope>NUCLEOTIDE SEQUENCE [LARGE SCALE GENOMIC DNA]</scope>
    <source>
        <strain evidence="5">YM2019G1</strain>
    </source>
</reference>
<evidence type="ECO:0000256" key="1">
    <source>
        <dbReference type="ARBA" id="ARBA00005560"/>
    </source>
</evidence>
<evidence type="ECO:0000313" key="5">
    <source>
        <dbReference type="EMBL" id="KAE8681602.1"/>
    </source>
</evidence>
<feature type="transmembrane region" description="Helical" evidence="4">
    <location>
        <begin position="97"/>
        <end position="115"/>
    </location>
</feature>
<accession>A0A6A2YR43</accession>
<dbReference type="AlphaFoldDB" id="A0A6A2YR43"/>
<keyword evidence="4" id="KW-0812">Transmembrane</keyword>
<dbReference type="PANTHER" id="PTHR10126">
    <property type="entry name" value="TATA-BOX BINDING PROTEIN"/>
    <property type="match status" value="1"/>
</dbReference>
<feature type="transmembrane region" description="Helical" evidence="4">
    <location>
        <begin position="127"/>
        <end position="146"/>
    </location>
</feature>
<evidence type="ECO:0000256" key="4">
    <source>
        <dbReference type="SAM" id="Phobius"/>
    </source>
</evidence>
<dbReference type="SUPFAM" id="SSF55945">
    <property type="entry name" value="TATA-box binding protein-like"/>
    <property type="match status" value="1"/>
</dbReference>
<keyword evidence="4" id="KW-1133">Transmembrane helix</keyword>
<dbReference type="InterPro" id="IPR000814">
    <property type="entry name" value="TBP"/>
</dbReference>
<keyword evidence="3" id="KW-0804">Transcription</keyword>